<gene>
    <name evidence="1" type="ORF">JYK02_05155</name>
</gene>
<dbReference type="EMBL" id="JAFIMU010000003">
    <property type="protein sequence ID" value="MBN8226895.1"/>
    <property type="molecule type" value="Genomic_DNA"/>
</dbReference>
<sequence>MELENQLEQFPQEAQRLDSSSGLVKLSHSPAETVEYMPPSTGGFLLLFPLRVSWLLLSSSVAVVLLALPAQADDVITGRMRECSAVLVPDDLRASHSKDSNVAVYDAACGTWYAEHRETVDSAVEAKAIFKVIPVGAGASKSSATQSLTRASFCQQSNHQTTEETKDTFFSLIVPKVARDNWLECIKAVSAHIGNDGPRPVATALTTTSGNAATLSLRFLSDFGGARPTFKSLTATNLNCNTKLAKGKPIPSQQSGLAIPCTWVDGAAEGVILVHTSRGDEIVPAKRWLPPVARVTITPFTTSTTVDGVFDTCNDWYGSTDMHNWKKDGNKDGRCDKASDDGKWCKQSWKSVLRPAHGGVLSGFWWNCRGGDGSCEWNDIPGHQWFRDKGDGSWLGEVWLGSRAVEFALCGKETTYKKSQTPGPNTVRDLQRGESFTVDVPEAGSAAITILWASDNREEPFNAGDAIPGMTLKTLSVGALQRHTYTLNR</sequence>
<dbReference type="RefSeq" id="WP_207048767.1">
    <property type="nucleotide sequence ID" value="NZ_JAFIMU010000003.1"/>
</dbReference>
<comment type="caution">
    <text evidence="1">The sequence shown here is derived from an EMBL/GenBank/DDBJ whole genome shotgun (WGS) entry which is preliminary data.</text>
</comment>
<name>A0ABS3D5E8_9BACT</name>
<protein>
    <submittedName>
        <fullName evidence="1">Uncharacterized protein</fullName>
    </submittedName>
</protein>
<evidence type="ECO:0000313" key="1">
    <source>
        <dbReference type="EMBL" id="MBN8226895.1"/>
    </source>
</evidence>
<keyword evidence="2" id="KW-1185">Reference proteome</keyword>
<reference evidence="1 2" key="1">
    <citation type="submission" date="2021-02" db="EMBL/GenBank/DDBJ databases">
        <title>De Novo genome assembly of isolated myxobacteria.</title>
        <authorList>
            <person name="Stevens D.C."/>
        </authorList>
    </citation>
    <scope>NUCLEOTIDE SEQUENCE [LARGE SCALE GENOMIC DNA]</scope>
    <source>
        <strain evidence="1 2">ATCC 29039</strain>
    </source>
</reference>
<evidence type="ECO:0000313" key="2">
    <source>
        <dbReference type="Proteomes" id="UP000664052"/>
    </source>
</evidence>
<accession>A0ABS3D5E8</accession>
<proteinExistence type="predicted"/>
<dbReference type="Proteomes" id="UP000664052">
    <property type="component" value="Unassembled WGS sequence"/>
</dbReference>
<organism evidence="1 2">
    <name type="scientific">Corallococcus macrosporus</name>
    <dbReference type="NCBI Taxonomy" id="35"/>
    <lineage>
        <taxon>Bacteria</taxon>
        <taxon>Pseudomonadati</taxon>
        <taxon>Myxococcota</taxon>
        <taxon>Myxococcia</taxon>
        <taxon>Myxococcales</taxon>
        <taxon>Cystobacterineae</taxon>
        <taxon>Myxococcaceae</taxon>
        <taxon>Corallococcus</taxon>
    </lineage>
</organism>